<evidence type="ECO:0000313" key="3">
    <source>
        <dbReference type="Proteomes" id="UP000553343"/>
    </source>
</evidence>
<dbReference type="NCBIfam" id="TIGR03708">
    <property type="entry name" value="poly_P_AMP_trns"/>
    <property type="match status" value="1"/>
</dbReference>
<dbReference type="PANTHER" id="PTHR34383:SF3">
    <property type="entry name" value="POLYPHOSPHATE:AMP PHOSPHOTRANSFERASE"/>
    <property type="match status" value="1"/>
</dbReference>
<name>A0A850T9D2_9BACT</name>
<comment type="caution">
    <text evidence="2">The sequence shown here is derived from an EMBL/GenBank/DDBJ whole genome shotgun (WGS) entry which is preliminary data.</text>
</comment>
<feature type="domain" description="Polyphosphate kinase-2-related" evidence="1">
    <location>
        <begin position="13"/>
        <end position="235"/>
    </location>
</feature>
<keyword evidence="2" id="KW-0808">Transferase</keyword>
<sequence length="510" mass="60075">MFESAELGHTIPKSEYKKEEPALREELLNVQLELNESSSFQVIILVGGLDGAGRGAIVNLLNEWMDPRFIQTHGMGEPTDEELDRPMMWRFWRALPPKGKIGVFLGSWYTWPMLNRVYGRTNDADLEQSMGRAVKLEKMLVNEGALVIKFWFHLSREKQKKRLQSLEKDPLTRWKVTKRDWKHFKNYDKFRKVHEKVIRQTSTAEAPWLIIEGLDACYRNLTVGKLVLNAIRERLSKDAQPPAVIPAPPLMPSIDNVNVLKRLDMTQSLTKEAYREKLKKYQRKLNLLIRDPKFKYTSVIAVFEGNDAAGKGGAIRRITGALDARGYQVIPIASPTEEERAQPYLWRFWRHLPRKGRVTIFDRSWYGRVLVERVEQFCSEADWMRAYSEINDFELQMTRHRMVVVKFWLAITKQEQLERFHAREQTGFKRFKITEEDWRNRKKWEQYELAVSDMVDRTSTHYAPWTLIEANNKYFSRIKILKTLCTAIEEKLKALYEEGVDYLEKPKKKK</sequence>
<feature type="domain" description="Polyphosphate kinase-2-related" evidence="1">
    <location>
        <begin position="269"/>
        <end position="493"/>
    </location>
</feature>
<dbReference type="GO" id="GO:0043751">
    <property type="term" value="F:polyphosphate:AMP phosphotransferase activity"/>
    <property type="evidence" value="ECO:0007669"/>
    <property type="project" value="InterPro"/>
</dbReference>
<dbReference type="InterPro" id="IPR027417">
    <property type="entry name" value="P-loop_NTPase"/>
</dbReference>
<dbReference type="SUPFAM" id="SSF52540">
    <property type="entry name" value="P-loop containing nucleoside triphosphate hydrolases"/>
    <property type="match status" value="2"/>
</dbReference>
<protein>
    <submittedName>
        <fullName evidence="2">Polyphosphate:AMP phosphotransferase</fullName>
    </submittedName>
</protein>
<evidence type="ECO:0000259" key="1">
    <source>
        <dbReference type="Pfam" id="PF03976"/>
    </source>
</evidence>
<proteinExistence type="predicted"/>
<keyword evidence="3" id="KW-1185">Reference proteome</keyword>
<reference evidence="2 3" key="1">
    <citation type="submission" date="2020-06" db="EMBL/GenBank/DDBJ databases">
        <title>High-quality draft genome of sulfate reducer Desulfobacter latus type strain AcrS2 isolated from marine sediment.</title>
        <authorList>
            <person name="Hoppe M."/>
            <person name="Larsen C.K."/>
            <person name="Marshall I.P.G."/>
            <person name="Schramm A."/>
            <person name="Marietou A.G."/>
        </authorList>
    </citation>
    <scope>NUCLEOTIDE SEQUENCE [LARGE SCALE GENOMIC DNA]</scope>
    <source>
        <strain evidence="2 3">AcRS2</strain>
    </source>
</reference>
<dbReference type="Pfam" id="PF03976">
    <property type="entry name" value="PPK2"/>
    <property type="match status" value="2"/>
</dbReference>
<dbReference type="RefSeq" id="WP_178367614.1">
    <property type="nucleotide sequence ID" value="NZ_JACADJ010000061.1"/>
</dbReference>
<dbReference type="InterPro" id="IPR022488">
    <property type="entry name" value="PPK2-related"/>
</dbReference>
<dbReference type="GO" id="GO:0006797">
    <property type="term" value="P:polyphosphate metabolic process"/>
    <property type="evidence" value="ECO:0007669"/>
    <property type="project" value="InterPro"/>
</dbReference>
<gene>
    <name evidence="2" type="primary">pap</name>
    <name evidence="2" type="ORF">HXW94_14410</name>
</gene>
<dbReference type="PANTHER" id="PTHR34383">
    <property type="entry name" value="POLYPHOSPHATE:AMP PHOSPHOTRANSFERASE-RELATED"/>
    <property type="match status" value="1"/>
</dbReference>
<accession>A0A850T9D2</accession>
<dbReference type="AlphaFoldDB" id="A0A850T9D2"/>
<dbReference type="Proteomes" id="UP000553343">
    <property type="component" value="Unassembled WGS sequence"/>
</dbReference>
<dbReference type="InterPro" id="IPR022489">
    <property type="entry name" value="PolyP_AMP_Tfrase"/>
</dbReference>
<dbReference type="EMBL" id="JACADJ010000061">
    <property type="protein sequence ID" value="NWH06162.1"/>
    <property type="molecule type" value="Genomic_DNA"/>
</dbReference>
<organism evidence="2 3">
    <name type="scientific">Desulfobacter latus</name>
    <dbReference type="NCBI Taxonomy" id="2292"/>
    <lineage>
        <taxon>Bacteria</taxon>
        <taxon>Pseudomonadati</taxon>
        <taxon>Thermodesulfobacteriota</taxon>
        <taxon>Desulfobacteria</taxon>
        <taxon>Desulfobacterales</taxon>
        <taxon>Desulfobacteraceae</taxon>
        <taxon>Desulfobacter</taxon>
    </lineage>
</organism>
<evidence type="ECO:0000313" key="2">
    <source>
        <dbReference type="EMBL" id="NWH06162.1"/>
    </source>
</evidence>
<dbReference type="Gene3D" id="3.40.50.300">
    <property type="entry name" value="P-loop containing nucleotide triphosphate hydrolases"/>
    <property type="match status" value="2"/>
</dbReference>